<evidence type="ECO:0000313" key="2">
    <source>
        <dbReference type="Proteomes" id="UP000007797"/>
    </source>
</evidence>
<dbReference type="Proteomes" id="UP000007797">
    <property type="component" value="Unassembled WGS sequence"/>
</dbReference>
<dbReference type="AlphaFoldDB" id="F4PVU9"/>
<organism evidence="1 2">
    <name type="scientific">Cavenderia fasciculata</name>
    <name type="common">Slime mold</name>
    <name type="synonym">Dictyostelium fasciculatum</name>
    <dbReference type="NCBI Taxonomy" id="261658"/>
    <lineage>
        <taxon>Eukaryota</taxon>
        <taxon>Amoebozoa</taxon>
        <taxon>Evosea</taxon>
        <taxon>Eumycetozoa</taxon>
        <taxon>Dictyostelia</taxon>
        <taxon>Acytosteliales</taxon>
        <taxon>Cavenderiaceae</taxon>
        <taxon>Cavenderia</taxon>
    </lineage>
</organism>
<sequence>MNCTDTFFKVFRNVFLVREVFSRVRSDYVVVLGASVPSSVGSDKFVRTRRYQELVKTDKLGWTIENKHYVLLLDILKRHGQDINVEKLLPETSKITAPLVMAYVLEHFQQAFIDYFTIQNSFVSPSQSLVSSSPVSPSFDKMSTYLYQIVRYGNINTWKMVIDAMNRLIIAPYVGQQSYLKRGFDYITGKSTSSSSILSILARQDPSTSSSYSPYDYLKESILYNKRELVEHIVESVGAKELANCLQPPSSFFTIMPKSIRSRQPINQDFIDPDIIVYLYNVLSAHLVNPLLNIVLYPTLAYYLSNNVDIINQHNQTNTTYNSQSQTDSYSYITNLNTYLKSALETIKHKYQNNINSSSSSNYIKSVYKCCKDLISKDETVYHINLDTIHNTINSIFDSNDSSTFQMLLWICELAFQIDTNILKLYNHQQYLSCHFILLFKNQKERVGYLLSRIGFNYLCQYGRLEQIQIAFELIQKMVKFDTEKQENRISLLSGHLDVIKYLVDNNNNNNNNRHVLLVDFASQNRGIDQPRSLRRWDIVEYLIINARHITISHMPEYVLHDALLEGRFELADILTKRNPNLGQSLTNLKRVNSIQMIDYYPSRVRGLLPTLLPNDDIKNVELVRCILDRYDASPLLESDQIIPEEILVTAIDSQCISVIEYLYTRFTQLAPTRENNLESFVVPLDDSILNYRFAFIGQFFESILNIPFQLDRLYPLGPYASIEWINTIIYSPNKVCSNNTQLDFDLFAQQAITSNLDHKLEFIEYFKSFTPTPNGIVKKKKIETIIYLYIISLLYVSCCRPSSQQLFTMYIFT</sequence>
<keyword evidence="2" id="KW-1185">Reference proteome</keyword>
<dbReference type="RefSeq" id="XP_004367096.1">
    <property type="nucleotide sequence ID" value="XM_004367039.1"/>
</dbReference>
<accession>F4PVU9</accession>
<evidence type="ECO:0000313" key="1">
    <source>
        <dbReference type="EMBL" id="EGG20113.1"/>
    </source>
</evidence>
<proteinExistence type="predicted"/>
<dbReference type="KEGG" id="dfa:DFA_07232"/>
<gene>
    <name evidence="1" type="ORF">DFA_07232</name>
</gene>
<reference evidence="2" key="1">
    <citation type="journal article" date="2011" name="Genome Res.">
        <title>Phylogeny-wide analysis of social amoeba genomes highlights ancient origins for complex intercellular communication.</title>
        <authorList>
            <person name="Heidel A.J."/>
            <person name="Lawal H.M."/>
            <person name="Felder M."/>
            <person name="Schilde C."/>
            <person name="Helps N.R."/>
            <person name="Tunggal B."/>
            <person name="Rivero F."/>
            <person name="John U."/>
            <person name="Schleicher M."/>
            <person name="Eichinger L."/>
            <person name="Platzer M."/>
            <person name="Noegel A.A."/>
            <person name="Schaap P."/>
            <person name="Gloeckner G."/>
        </authorList>
    </citation>
    <scope>NUCLEOTIDE SEQUENCE [LARGE SCALE GENOMIC DNA]</scope>
    <source>
        <strain evidence="2">SH3</strain>
    </source>
</reference>
<dbReference type="GeneID" id="14872449"/>
<protein>
    <submittedName>
        <fullName evidence="1">Uncharacterized protein</fullName>
    </submittedName>
</protein>
<name>F4PVU9_CACFS</name>
<dbReference type="EMBL" id="GL883013">
    <property type="protein sequence ID" value="EGG20113.1"/>
    <property type="molecule type" value="Genomic_DNA"/>
</dbReference>